<name>A0ABV0EP46_9ENTE</name>
<keyword evidence="1" id="KW-0732">Signal</keyword>
<dbReference type="Proteomes" id="UP000664357">
    <property type="component" value="Unassembled WGS sequence"/>
</dbReference>
<sequence>MKKHLIVLLASTGILGSVAFGTAQAFAAFPNTDVTIGFEGDNSTNPLPDPTGNSLELLSVPRMFDFGQTNTVGEGIEVNLKNKTDSYVALRDGDKSRTNPWHLTASMSELKQGSDTLPAELTIETEGELLDFDYTPGKTIPTPNATNTHVNKELAADFATDNKITVKTGGSEQKIVSSNYKDDSINSSRAVKIKNASLKIAKDNAKYEYAGKEFSGSVTWMLSVAP</sequence>
<evidence type="ECO:0008006" key="4">
    <source>
        <dbReference type="Google" id="ProtNLM"/>
    </source>
</evidence>
<dbReference type="RefSeq" id="WP_347298873.1">
    <property type="nucleotide sequence ID" value="NZ_JAFREL020000002.1"/>
</dbReference>
<dbReference type="EMBL" id="JAFREL020000002">
    <property type="protein sequence ID" value="MEO1770395.1"/>
    <property type="molecule type" value="Genomic_DNA"/>
</dbReference>
<feature type="signal peptide" evidence="1">
    <location>
        <begin position="1"/>
        <end position="27"/>
    </location>
</feature>
<evidence type="ECO:0000313" key="2">
    <source>
        <dbReference type="EMBL" id="MEO1770395.1"/>
    </source>
</evidence>
<organism evidence="2 3">
    <name type="scientific">Candidatus Enterococcus ferrettii</name>
    <dbReference type="NCBI Taxonomy" id="2815324"/>
    <lineage>
        <taxon>Bacteria</taxon>
        <taxon>Bacillati</taxon>
        <taxon>Bacillota</taxon>
        <taxon>Bacilli</taxon>
        <taxon>Lactobacillales</taxon>
        <taxon>Enterococcaceae</taxon>
        <taxon>Enterococcus</taxon>
    </lineage>
</organism>
<keyword evidence="3" id="KW-1185">Reference proteome</keyword>
<evidence type="ECO:0000313" key="3">
    <source>
        <dbReference type="Proteomes" id="UP000664357"/>
    </source>
</evidence>
<reference evidence="2 3" key="1">
    <citation type="submission" date="2024-02" db="EMBL/GenBank/DDBJ databases">
        <title>The Genome Sequence of Enterococcus sp. DIV0159.</title>
        <authorList>
            <person name="Earl A."/>
            <person name="Manson A."/>
            <person name="Gilmore M."/>
            <person name="Sanders J."/>
            <person name="Shea T."/>
            <person name="Howe W."/>
            <person name="Livny J."/>
            <person name="Cuomo C."/>
            <person name="Neafsey D."/>
            <person name="Birren B."/>
        </authorList>
    </citation>
    <scope>NUCLEOTIDE SEQUENCE [LARGE SCALE GENOMIC DNA]</scope>
    <source>
        <strain evidence="2 3">665A</strain>
    </source>
</reference>
<gene>
    <name evidence="2" type="ORF">JZO67_002347</name>
</gene>
<accession>A0ABV0EP46</accession>
<feature type="chain" id="PRO_5046120858" description="WxL domain-containing protein" evidence="1">
    <location>
        <begin position="28"/>
        <end position="226"/>
    </location>
</feature>
<evidence type="ECO:0000256" key="1">
    <source>
        <dbReference type="SAM" id="SignalP"/>
    </source>
</evidence>
<comment type="caution">
    <text evidence="2">The sequence shown here is derived from an EMBL/GenBank/DDBJ whole genome shotgun (WGS) entry which is preliminary data.</text>
</comment>
<protein>
    <recommendedName>
        <fullName evidence="4">WxL domain-containing protein</fullName>
    </recommendedName>
</protein>
<proteinExistence type="predicted"/>